<reference evidence="22" key="2">
    <citation type="submission" date="2021-01" db="EMBL/GenBank/DDBJ databases">
        <authorList>
            <person name="Lovell J.T."/>
            <person name="Bentley N."/>
            <person name="Bhattarai G."/>
            <person name="Jenkins J.W."/>
            <person name="Sreedasyam A."/>
            <person name="Alarcon Y."/>
            <person name="Bock C."/>
            <person name="Boston L."/>
            <person name="Carlson J."/>
            <person name="Cervantes K."/>
            <person name="Clermont K."/>
            <person name="Krom N."/>
            <person name="Kubenka K."/>
            <person name="Mamidi S."/>
            <person name="Mattison C."/>
            <person name="Monteros M."/>
            <person name="Pisani C."/>
            <person name="Plott C."/>
            <person name="Rajasekar S."/>
            <person name="Rhein H.S."/>
            <person name="Rohla C."/>
            <person name="Song M."/>
            <person name="Hilaire R.S."/>
            <person name="Shu S."/>
            <person name="Wells L."/>
            <person name="Wang X."/>
            <person name="Webber J."/>
            <person name="Heerema R.J."/>
            <person name="Klein P."/>
            <person name="Conner P."/>
            <person name="Grauke L."/>
            <person name="Grimwood J."/>
            <person name="Schmutz J."/>
            <person name="Randall J.J."/>
        </authorList>
    </citation>
    <scope>NUCLEOTIDE SEQUENCE</scope>
    <source>
        <tissue evidence="22">Leaf</tissue>
    </source>
</reference>
<evidence type="ECO:0000256" key="12">
    <source>
        <dbReference type="ARBA" id="ARBA00037893"/>
    </source>
</evidence>
<evidence type="ECO:0000256" key="4">
    <source>
        <dbReference type="ARBA" id="ARBA00022617"/>
    </source>
</evidence>
<dbReference type="PRINTS" id="PR00463">
    <property type="entry name" value="EP450I"/>
</dbReference>
<comment type="subcellular location">
    <subcellularLocation>
        <location evidence="2">Membrane</location>
        <topology evidence="2">Single-pass membrane protein</topology>
    </subcellularLocation>
</comment>
<accession>A0A8T1NJ69</accession>
<evidence type="ECO:0000256" key="2">
    <source>
        <dbReference type="ARBA" id="ARBA00004167"/>
    </source>
</evidence>
<dbReference type="GO" id="GO:0009808">
    <property type="term" value="P:lignin metabolic process"/>
    <property type="evidence" value="ECO:0007669"/>
    <property type="project" value="TreeGrafter"/>
</dbReference>
<evidence type="ECO:0000256" key="14">
    <source>
        <dbReference type="ARBA" id="ARBA00040090"/>
    </source>
</evidence>
<dbReference type="GO" id="GO:0020037">
    <property type="term" value="F:heme binding"/>
    <property type="evidence" value="ECO:0007669"/>
    <property type="project" value="InterPro"/>
</dbReference>
<dbReference type="EMBL" id="CM031822">
    <property type="protein sequence ID" value="KAG6628967.1"/>
    <property type="molecule type" value="Genomic_DNA"/>
</dbReference>
<keyword evidence="4 20" id="KW-0349">Heme</keyword>
<evidence type="ECO:0000313" key="23">
    <source>
        <dbReference type="EMBL" id="KAG6628967.1"/>
    </source>
</evidence>
<sequence length="505" mass="57869">MDLLLLEKTLLALFLAAVVAITISKLRGKRFKLPPGPIPVPVFGNWLQVGDDLNHRNLTDMAKKFGDIFLLRMGQRNLVVVSSPDLAREVLHTQGVEFGSRTRNVVFDIFTGKGQDMVFTVYGEHWRKMRRIMTVPFFTNKVVQQHRFGWEDEAASVVEELKKTPEASTTGIVIRRRLQLMMYNNMYRIMFHRRFESVDDPLFVKLRALNGERSRLAQSFEYNYGDFIPILRPFLRGYLKICKEVKERRLQLFKDYFINERKNLSSTKATDNEGLKCAMDHILDAEKKGEINEDNVLYIVENINVAAIETTLWSIEWGLAELVNHPRVQKKLQQELDKVLGPGVQVTEPDIQNLPYLQAVVKEVLRLRMAIPLLVPHMNLNDAKLGGYDIPAESKILVNAWWLANNPAHWKNPEEFRPERFLEEESKVEANGNDFRFLPFGVGRRSCPGIILALPILGITLGRMVQNFELSPPPGQSKLDTTEKGGQFSLHILKHSTIVAKPRSS</sequence>
<evidence type="ECO:0000256" key="8">
    <source>
        <dbReference type="ARBA" id="ARBA00023002"/>
    </source>
</evidence>
<dbReference type="Proteomes" id="UP000811246">
    <property type="component" value="Chromosome 14"/>
</dbReference>
<evidence type="ECO:0000256" key="10">
    <source>
        <dbReference type="ARBA" id="ARBA00023033"/>
    </source>
</evidence>
<dbReference type="PANTHER" id="PTHR47948:SF11">
    <property type="entry name" value="TRANS-CINNAMATE 4-MONOOXYGENASE"/>
    <property type="match status" value="1"/>
</dbReference>
<evidence type="ECO:0000256" key="3">
    <source>
        <dbReference type="ARBA" id="ARBA00010617"/>
    </source>
</evidence>
<reference evidence="23" key="1">
    <citation type="submission" date="2020-12" db="EMBL/GenBank/DDBJ databases">
        <title>WGS assembly of Carya illinoinensis cv. Pawnee.</title>
        <authorList>
            <person name="Platts A."/>
            <person name="Shu S."/>
            <person name="Wright S."/>
            <person name="Barry K."/>
            <person name="Edger P."/>
            <person name="Pires J.C."/>
            <person name="Schmutz J."/>
        </authorList>
    </citation>
    <scope>NUCLEOTIDE SEQUENCE</scope>
    <source>
        <tissue evidence="23">Leaf</tissue>
    </source>
</reference>
<keyword evidence="5" id="KW-0812">Transmembrane</keyword>
<dbReference type="GO" id="GO:0005506">
    <property type="term" value="F:iron ion binding"/>
    <property type="evidence" value="ECO:0007669"/>
    <property type="project" value="InterPro"/>
</dbReference>
<comment type="cofactor">
    <cofactor evidence="1 20">
        <name>heme</name>
        <dbReference type="ChEBI" id="CHEBI:30413"/>
    </cofactor>
</comment>
<dbReference type="AlphaFoldDB" id="A0A8T1NJ69"/>
<evidence type="ECO:0000256" key="20">
    <source>
        <dbReference type="PIRSR" id="PIRSR602401-1"/>
    </source>
</evidence>
<dbReference type="EMBL" id="CM031838">
    <property type="protein sequence ID" value="KAG6677920.1"/>
    <property type="molecule type" value="Genomic_DNA"/>
</dbReference>
<name>A0A8T1NJ69_CARIL</name>
<keyword evidence="9 20" id="KW-0408">Iron</keyword>
<protein>
    <recommendedName>
        <fullName evidence="14">Trans-cinnamate 4-monooxygenase</fullName>
        <ecNumber evidence="13">1.14.14.91</ecNumber>
    </recommendedName>
    <alternativeName>
        <fullName evidence="15">Cinnamic acid 4-hydroxylase</fullName>
    </alternativeName>
    <alternativeName>
        <fullName evidence="17">Cytochrome P450 73</fullName>
    </alternativeName>
    <alternativeName>
        <fullName evidence="16">Cytochrome P450C4H</fullName>
    </alternativeName>
</protein>
<dbReference type="InterPro" id="IPR002401">
    <property type="entry name" value="Cyt_P450_E_grp-I"/>
</dbReference>
<evidence type="ECO:0000256" key="13">
    <source>
        <dbReference type="ARBA" id="ARBA00038946"/>
    </source>
</evidence>
<evidence type="ECO:0000313" key="24">
    <source>
        <dbReference type="EMBL" id="KAG6677920.1"/>
    </source>
</evidence>
<dbReference type="SUPFAM" id="SSF48264">
    <property type="entry name" value="Cytochrome P450"/>
    <property type="match status" value="1"/>
</dbReference>
<dbReference type="InterPro" id="IPR036396">
    <property type="entry name" value="Cyt_P450_sf"/>
</dbReference>
<comment type="caution">
    <text evidence="23">The sequence shown here is derived from an EMBL/GenBank/DDBJ whole genome shotgun (WGS) entry which is preliminary data.</text>
</comment>
<keyword evidence="25" id="KW-1185">Reference proteome</keyword>
<evidence type="ECO:0000256" key="1">
    <source>
        <dbReference type="ARBA" id="ARBA00001971"/>
    </source>
</evidence>
<dbReference type="Pfam" id="PF00067">
    <property type="entry name" value="p450"/>
    <property type="match status" value="1"/>
</dbReference>
<dbReference type="InterPro" id="IPR017972">
    <property type="entry name" value="Cyt_P450_CS"/>
</dbReference>
<evidence type="ECO:0000313" key="22">
    <source>
        <dbReference type="EMBL" id="KAG6617657.1"/>
    </source>
</evidence>
<keyword evidence="10 21" id="KW-0503">Monooxygenase</keyword>
<dbReference type="EMBL" id="MU229092">
    <property type="protein sequence ID" value="KAG6617657.1"/>
    <property type="molecule type" value="Genomic_DNA"/>
</dbReference>
<evidence type="ECO:0000256" key="17">
    <source>
        <dbReference type="ARBA" id="ARBA00042998"/>
    </source>
</evidence>
<evidence type="ECO:0000256" key="19">
    <source>
        <dbReference type="ARBA" id="ARBA00048198"/>
    </source>
</evidence>
<evidence type="ECO:0000256" key="21">
    <source>
        <dbReference type="RuleBase" id="RU000461"/>
    </source>
</evidence>
<evidence type="ECO:0000256" key="6">
    <source>
        <dbReference type="ARBA" id="ARBA00022723"/>
    </source>
</evidence>
<evidence type="ECO:0000313" key="25">
    <source>
        <dbReference type="Proteomes" id="UP000811609"/>
    </source>
</evidence>
<dbReference type="PANTHER" id="PTHR47948">
    <property type="entry name" value="TRANS-CINNAMATE 4-MONOOXYGENASE"/>
    <property type="match status" value="1"/>
</dbReference>
<dbReference type="CDD" id="cd11074">
    <property type="entry name" value="CYP73"/>
    <property type="match status" value="1"/>
</dbReference>
<proteinExistence type="inferred from homology"/>
<evidence type="ECO:0000256" key="11">
    <source>
        <dbReference type="ARBA" id="ARBA00023136"/>
    </source>
</evidence>
<keyword evidence="6 20" id="KW-0479">Metal-binding</keyword>
<evidence type="ECO:0000256" key="9">
    <source>
        <dbReference type="ARBA" id="ARBA00023004"/>
    </source>
</evidence>
<dbReference type="Gene3D" id="1.10.630.10">
    <property type="entry name" value="Cytochrome P450"/>
    <property type="match status" value="1"/>
</dbReference>
<dbReference type="PRINTS" id="PR00385">
    <property type="entry name" value="P450"/>
</dbReference>
<dbReference type="InterPro" id="IPR001128">
    <property type="entry name" value="Cyt_P450"/>
</dbReference>
<evidence type="ECO:0000256" key="15">
    <source>
        <dbReference type="ARBA" id="ARBA00041322"/>
    </source>
</evidence>
<keyword evidence="8 21" id="KW-0560">Oxidoreductase</keyword>
<gene>
    <name evidence="23" type="ORF">CIPAW_14G050000</name>
    <name evidence="24" type="ORF">I3842_14G052600</name>
    <name evidence="22" type="ORF">I3842_Q143100</name>
</gene>
<feature type="binding site" description="axial binding residue" evidence="20">
    <location>
        <position position="447"/>
    </location>
    <ligand>
        <name>heme</name>
        <dbReference type="ChEBI" id="CHEBI:30413"/>
    </ligand>
    <ligandPart>
        <name>Fe</name>
        <dbReference type="ChEBI" id="CHEBI:18248"/>
    </ligandPart>
</feature>
<comment type="similarity">
    <text evidence="3 21">Belongs to the cytochrome P450 family.</text>
</comment>
<evidence type="ECO:0000256" key="18">
    <source>
        <dbReference type="ARBA" id="ARBA00045946"/>
    </source>
</evidence>
<dbReference type="GO" id="GO:0016710">
    <property type="term" value="F:trans-cinnamate 4-monooxygenase activity"/>
    <property type="evidence" value="ECO:0007669"/>
    <property type="project" value="UniProtKB-EC"/>
</dbReference>
<evidence type="ECO:0000256" key="5">
    <source>
        <dbReference type="ARBA" id="ARBA00022692"/>
    </source>
</evidence>
<dbReference type="FunFam" id="1.10.630.10:FF:000013">
    <property type="entry name" value="Trans-cinnamate 4-monooxygenase"/>
    <property type="match status" value="1"/>
</dbReference>
<keyword evidence="7" id="KW-1133">Transmembrane helix</keyword>
<comment type="pathway">
    <text evidence="12">Phenylpropanoid metabolism; trans-4-coumarate biosynthesis; trans-4-coumarate from trans-cinnamate: step 1/1.</text>
</comment>
<evidence type="ECO:0000256" key="16">
    <source>
        <dbReference type="ARBA" id="ARBA00042815"/>
    </source>
</evidence>
<comment type="function">
    <text evidence="18">Catalyzes the first oxidative step of the phenylpropanoid pathway in higher plants by transforming trans-cinnamate into p-coumarate. The compounds formed by this pathway are essential components for lignification, pollination, and defense against ultraviolet light, predators and pathogens.</text>
</comment>
<evidence type="ECO:0000256" key="7">
    <source>
        <dbReference type="ARBA" id="ARBA00022989"/>
    </source>
</evidence>
<dbReference type="EC" id="1.14.14.91" evidence="13"/>
<dbReference type="OrthoDB" id="1470350at2759"/>
<comment type="catalytic activity">
    <reaction evidence="19">
        <text>(E)-cinnamate + reduced [NADPH--hemoprotein reductase] + O2 = (E)-4-coumarate + oxidized [NADPH--hemoprotein reductase] + H2O + H(+)</text>
        <dbReference type="Rhea" id="RHEA:10608"/>
        <dbReference type="Rhea" id="RHEA-COMP:11964"/>
        <dbReference type="Rhea" id="RHEA-COMP:11965"/>
        <dbReference type="ChEBI" id="CHEBI:12876"/>
        <dbReference type="ChEBI" id="CHEBI:15377"/>
        <dbReference type="ChEBI" id="CHEBI:15378"/>
        <dbReference type="ChEBI" id="CHEBI:15379"/>
        <dbReference type="ChEBI" id="CHEBI:15669"/>
        <dbReference type="ChEBI" id="CHEBI:57618"/>
        <dbReference type="ChEBI" id="CHEBI:58210"/>
        <dbReference type="EC" id="1.14.14.91"/>
    </reaction>
</comment>
<keyword evidence="11" id="KW-0472">Membrane</keyword>
<dbReference type="PROSITE" id="PS00086">
    <property type="entry name" value="CYTOCHROME_P450"/>
    <property type="match status" value="1"/>
</dbReference>
<dbReference type="GO" id="GO:0016020">
    <property type="term" value="C:membrane"/>
    <property type="evidence" value="ECO:0007669"/>
    <property type="project" value="UniProtKB-SubCell"/>
</dbReference>
<dbReference type="Proteomes" id="UP000811609">
    <property type="component" value="Chromosome 14"/>
</dbReference>
<organism evidence="23 25">
    <name type="scientific">Carya illinoinensis</name>
    <name type="common">Pecan</name>
    <dbReference type="NCBI Taxonomy" id="32201"/>
    <lineage>
        <taxon>Eukaryota</taxon>
        <taxon>Viridiplantae</taxon>
        <taxon>Streptophyta</taxon>
        <taxon>Embryophyta</taxon>
        <taxon>Tracheophyta</taxon>
        <taxon>Spermatophyta</taxon>
        <taxon>Magnoliopsida</taxon>
        <taxon>eudicotyledons</taxon>
        <taxon>Gunneridae</taxon>
        <taxon>Pentapetalae</taxon>
        <taxon>rosids</taxon>
        <taxon>fabids</taxon>
        <taxon>Fagales</taxon>
        <taxon>Juglandaceae</taxon>
        <taxon>Carya</taxon>
    </lineage>
</organism>